<evidence type="ECO:0000313" key="2">
    <source>
        <dbReference type="Proteomes" id="UP000694888"/>
    </source>
</evidence>
<dbReference type="GeneID" id="106011597"/>
<reference evidence="3" key="1">
    <citation type="submission" date="2025-08" db="UniProtKB">
        <authorList>
            <consortium name="RefSeq"/>
        </authorList>
    </citation>
    <scope>IDENTIFICATION</scope>
</reference>
<protein>
    <submittedName>
        <fullName evidence="3">Uncharacterized protein LOC106011597</fullName>
    </submittedName>
</protein>
<sequence>MEPITLFHPQYEHIIDPLKDAFGGLGSLTSISTLTRLFEDFQTLSKLDSIAQNLVQSIQDLSWDSLPSPGVKDTSIKSSLGGVLCGRGKSAFNIQELEQKFSYQQKVQDSRGSFDPRFENVKEKIEKKRLGKGEAGFFLVLSLIFFFCYTAFNPHFKIIFFSSYFLWKWIKHLRLEKEFEDSAN</sequence>
<keyword evidence="1" id="KW-0812">Transmembrane</keyword>
<dbReference type="Proteomes" id="UP000694888">
    <property type="component" value="Unplaced"/>
</dbReference>
<proteinExistence type="predicted"/>
<organism evidence="2 3">
    <name type="scientific">Aplysia californica</name>
    <name type="common">California sea hare</name>
    <dbReference type="NCBI Taxonomy" id="6500"/>
    <lineage>
        <taxon>Eukaryota</taxon>
        <taxon>Metazoa</taxon>
        <taxon>Spiralia</taxon>
        <taxon>Lophotrochozoa</taxon>
        <taxon>Mollusca</taxon>
        <taxon>Gastropoda</taxon>
        <taxon>Heterobranchia</taxon>
        <taxon>Euthyneura</taxon>
        <taxon>Tectipleura</taxon>
        <taxon>Aplysiida</taxon>
        <taxon>Aplysioidea</taxon>
        <taxon>Aplysiidae</taxon>
        <taxon>Aplysia</taxon>
    </lineage>
</organism>
<keyword evidence="1" id="KW-0472">Membrane</keyword>
<evidence type="ECO:0000256" key="1">
    <source>
        <dbReference type="SAM" id="Phobius"/>
    </source>
</evidence>
<feature type="transmembrane region" description="Helical" evidence="1">
    <location>
        <begin position="135"/>
        <end position="152"/>
    </location>
</feature>
<accession>A0ABM0ZYM3</accession>
<name>A0ABM0ZYM3_APLCA</name>
<evidence type="ECO:0000313" key="3">
    <source>
        <dbReference type="RefSeq" id="XP_012937233.1"/>
    </source>
</evidence>
<keyword evidence="2" id="KW-1185">Reference proteome</keyword>
<dbReference type="RefSeq" id="XP_012937233.1">
    <property type="nucleotide sequence ID" value="XM_013081779.1"/>
</dbReference>
<keyword evidence="1" id="KW-1133">Transmembrane helix</keyword>
<gene>
    <name evidence="3" type="primary">LOC106011597</name>
</gene>